<sequence length="176" mass="19688">MTHEFAACSRRSPSTCPSCQSCPTLDYIYTAQRRRPLAALLPEPVLTQYRSPAAMIRHLHACILTLSSWLPSVLTAFIPTPTLRCARPRQRAAQDRLGVSRLILIIPTIPSRLRVPCLPSSPRSHRPLRRTVPGCSTLDFLGRGDVEECARPGLMHLIQRCLQLRAKHHFAGRPAL</sequence>
<gene>
    <name evidence="1" type="ORF">FB45DRAFT_272806</name>
</gene>
<evidence type="ECO:0000313" key="2">
    <source>
        <dbReference type="Proteomes" id="UP001221142"/>
    </source>
</evidence>
<keyword evidence="2" id="KW-1185">Reference proteome</keyword>
<comment type="caution">
    <text evidence="1">The sequence shown here is derived from an EMBL/GenBank/DDBJ whole genome shotgun (WGS) entry which is preliminary data.</text>
</comment>
<protein>
    <submittedName>
        <fullName evidence="1">Uncharacterized protein</fullName>
    </submittedName>
</protein>
<dbReference type="AlphaFoldDB" id="A0AAD7B861"/>
<evidence type="ECO:0000313" key="1">
    <source>
        <dbReference type="EMBL" id="KAJ7613095.1"/>
    </source>
</evidence>
<dbReference type="Proteomes" id="UP001221142">
    <property type="component" value="Unassembled WGS sequence"/>
</dbReference>
<proteinExistence type="predicted"/>
<name>A0AAD7B861_9AGAR</name>
<accession>A0AAD7B861</accession>
<dbReference type="EMBL" id="JARKIF010000029">
    <property type="protein sequence ID" value="KAJ7613095.1"/>
    <property type="molecule type" value="Genomic_DNA"/>
</dbReference>
<reference evidence="1" key="1">
    <citation type="submission" date="2023-03" db="EMBL/GenBank/DDBJ databases">
        <title>Massive genome expansion in bonnet fungi (Mycena s.s.) driven by repeated elements and novel gene families across ecological guilds.</title>
        <authorList>
            <consortium name="Lawrence Berkeley National Laboratory"/>
            <person name="Harder C.B."/>
            <person name="Miyauchi S."/>
            <person name="Viragh M."/>
            <person name="Kuo A."/>
            <person name="Thoen E."/>
            <person name="Andreopoulos B."/>
            <person name="Lu D."/>
            <person name="Skrede I."/>
            <person name="Drula E."/>
            <person name="Henrissat B."/>
            <person name="Morin E."/>
            <person name="Kohler A."/>
            <person name="Barry K."/>
            <person name="LaButti K."/>
            <person name="Morin E."/>
            <person name="Salamov A."/>
            <person name="Lipzen A."/>
            <person name="Mereny Z."/>
            <person name="Hegedus B."/>
            <person name="Baldrian P."/>
            <person name="Stursova M."/>
            <person name="Weitz H."/>
            <person name="Taylor A."/>
            <person name="Grigoriev I.V."/>
            <person name="Nagy L.G."/>
            <person name="Martin F."/>
            <person name="Kauserud H."/>
        </authorList>
    </citation>
    <scope>NUCLEOTIDE SEQUENCE</scope>
    <source>
        <strain evidence="1">9284</strain>
    </source>
</reference>
<organism evidence="1 2">
    <name type="scientific">Roridomyces roridus</name>
    <dbReference type="NCBI Taxonomy" id="1738132"/>
    <lineage>
        <taxon>Eukaryota</taxon>
        <taxon>Fungi</taxon>
        <taxon>Dikarya</taxon>
        <taxon>Basidiomycota</taxon>
        <taxon>Agaricomycotina</taxon>
        <taxon>Agaricomycetes</taxon>
        <taxon>Agaricomycetidae</taxon>
        <taxon>Agaricales</taxon>
        <taxon>Marasmiineae</taxon>
        <taxon>Mycenaceae</taxon>
        <taxon>Roridomyces</taxon>
    </lineage>
</organism>